<dbReference type="AlphaFoldDB" id="A0ABD1EZ98"/>
<gene>
    <name evidence="13" type="ORF">ABEB36_005617</name>
</gene>
<keyword evidence="4" id="KW-0677">Repeat</keyword>
<dbReference type="GO" id="GO:0045893">
    <property type="term" value="P:positive regulation of DNA-templated transcription"/>
    <property type="evidence" value="ECO:0007669"/>
    <property type="project" value="UniProtKB-ARBA"/>
</dbReference>
<feature type="domain" description="C2H2-type" evidence="12">
    <location>
        <begin position="301"/>
        <end position="327"/>
    </location>
</feature>
<dbReference type="Pfam" id="PF00096">
    <property type="entry name" value="zf-C2H2"/>
    <property type="match status" value="4"/>
</dbReference>
<feature type="domain" description="C2H2-type" evidence="12">
    <location>
        <begin position="392"/>
        <end position="419"/>
    </location>
</feature>
<sequence>MTSTCLVGNLSDKDLTNNEENISKSECFSENSNQWNTYKDTNDNLNVNDTEKDIIEKVCRTCFNSIDTDSYILVGKSEPDSYWENVIRMCLPNVNLLLIRDPVVCQKCLEILEEFYRFMIVCMTTENKLQTYYDTSQASGPIKMSEFINQSIKENATLMTIKQEEISLMTDITVEDVKDNKEEKLYDALDVKSEKDELDSSGSNIPIRERKRSEKTNLVCKDTRLKRKKFVSTDLLNSVAECDVCKKKFTSKWALSRHTPVHNTKDSLYFCDFCDLKFKYKHSFHKHMETHFKDVPLSKPFACECGKFFNRKSKLKKHQEIHIKKEKPFACKNCGKRFLDQILLDSHVERVHIQEKAFGCEVCRNKYTSKAGLDVHLKSHFLSDKPKPEPDLMCDICGKLFYRKYSLEKHRMSHTGDKPHECIQCGMKFKERYQLTIHFRKHTGEKPYECEVCGFKFSCKNRLAVHMRKHTGVRPFSCQLCDMAFTRNDHLIKHVRAIHTGERPFECDICQKTFNRKDYLLKHKKVHLKN</sequence>
<evidence type="ECO:0000256" key="3">
    <source>
        <dbReference type="ARBA" id="ARBA00022723"/>
    </source>
</evidence>
<protein>
    <recommendedName>
        <fullName evidence="12">C2H2-type domain-containing protein</fullName>
    </recommendedName>
</protein>
<proteinExistence type="inferred from homology"/>
<feature type="domain" description="C2H2-type" evidence="12">
    <location>
        <begin position="505"/>
        <end position="530"/>
    </location>
</feature>
<dbReference type="FunFam" id="3.30.160.60:FF:000100">
    <property type="entry name" value="Zinc finger 45-like"/>
    <property type="match status" value="1"/>
</dbReference>
<dbReference type="EMBL" id="JBDJPC010000004">
    <property type="protein sequence ID" value="KAL1506218.1"/>
    <property type="molecule type" value="Genomic_DNA"/>
</dbReference>
<dbReference type="GO" id="GO:0008270">
    <property type="term" value="F:zinc ion binding"/>
    <property type="evidence" value="ECO:0007669"/>
    <property type="project" value="UniProtKB-KW"/>
</dbReference>
<keyword evidence="3" id="KW-0479">Metal-binding</keyword>
<comment type="subcellular location">
    <subcellularLocation>
        <location evidence="1">Nucleus</location>
    </subcellularLocation>
</comment>
<keyword evidence="7" id="KW-0805">Transcription regulation</keyword>
<name>A0ABD1EZ98_HYPHA</name>
<dbReference type="PROSITE" id="PS50157">
    <property type="entry name" value="ZINC_FINGER_C2H2_2"/>
    <property type="match status" value="10"/>
</dbReference>
<evidence type="ECO:0000256" key="6">
    <source>
        <dbReference type="ARBA" id="ARBA00022833"/>
    </source>
</evidence>
<dbReference type="SUPFAM" id="SSF57667">
    <property type="entry name" value="beta-beta-alpha zinc fingers"/>
    <property type="match status" value="5"/>
</dbReference>
<dbReference type="InterPro" id="IPR013087">
    <property type="entry name" value="Znf_C2H2_type"/>
</dbReference>
<evidence type="ECO:0000256" key="11">
    <source>
        <dbReference type="PROSITE-ProRule" id="PRU00042"/>
    </source>
</evidence>
<evidence type="ECO:0000256" key="9">
    <source>
        <dbReference type="ARBA" id="ARBA00023163"/>
    </source>
</evidence>
<evidence type="ECO:0000313" key="14">
    <source>
        <dbReference type="Proteomes" id="UP001566132"/>
    </source>
</evidence>
<evidence type="ECO:0000256" key="10">
    <source>
        <dbReference type="ARBA" id="ARBA00023242"/>
    </source>
</evidence>
<dbReference type="GO" id="GO:0005694">
    <property type="term" value="C:chromosome"/>
    <property type="evidence" value="ECO:0007669"/>
    <property type="project" value="UniProtKB-ARBA"/>
</dbReference>
<evidence type="ECO:0000256" key="7">
    <source>
        <dbReference type="ARBA" id="ARBA00023015"/>
    </source>
</evidence>
<feature type="domain" description="C2H2-type" evidence="12">
    <location>
        <begin position="420"/>
        <end position="447"/>
    </location>
</feature>
<dbReference type="InterPro" id="IPR036236">
    <property type="entry name" value="Znf_C2H2_sf"/>
</dbReference>
<comment type="caution">
    <text evidence="13">The sequence shown here is derived from an EMBL/GenBank/DDBJ whole genome shotgun (WGS) entry which is preliminary data.</text>
</comment>
<evidence type="ECO:0000256" key="5">
    <source>
        <dbReference type="ARBA" id="ARBA00022771"/>
    </source>
</evidence>
<keyword evidence="10" id="KW-0539">Nucleus</keyword>
<dbReference type="SMART" id="SM00355">
    <property type="entry name" value="ZnF_C2H2"/>
    <property type="match status" value="10"/>
</dbReference>
<dbReference type="SMART" id="SM00868">
    <property type="entry name" value="zf-AD"/>
    <property type="match status" value="1"/>
</dbReference>
<comment type="similarity">
    <text evidence="2">Belongs to the krueppel C2H2-type zinc-finger protein family.</text>
</comment>
<keyword evidence="8" id="KW-0238">DNA-binding</keyword>
<dbReference type="GO" id="GO:0005634">
    <property type="term" value="C:nucleus"/>
    <property type="evidence" value="ECO:0007669"/>
    <property type="project" value="UniProtKB-SubCell"/>
</dbReference>
<dbReference type="FunFam" id="3.30.160.60:FF:000065">
    <property type="entry name" value="B-cell CLL/lymphoma 6, member B"/>
    <property type="match status" value="1"/>
</dbReference>
<reference evidence="13 14" key="1">
    <citation type="submission" date="2024-05" db="EMBL/GenBank/DDBJ databases">
        <title>Genetic variation in Jamaican populations of the coffee berry borer (Hypothenemus hampei).</title>
        <authorList>
            <person name="Errbii M."/>
            <person name="Myrie A."/>
        </authorList>
    </citation>
    <scope>NUCLEOTIDE SEQUENCE [LARGE SCALE GENOMIC DNA]</scope>
    <source>
        <strain evidence="13">JA-Hopewell-2020-01-JO</strain>
        <tissue evidence="13">Whole body</tissue>
    </source>
</reference>
<feature type="domain" description="C2H2-type" evidence="12">
    <location>
        <begin position="240"/>
        <end position="267"/>
    </location>
</feature>
<evidence type="ECO:0000313" key="13">
    <source>
        <dbReference type="EMBL" id="KAL1506218.1"/>
    </source>
</evidence>
<dbReference type="Gene3D" id="3.30.160.60">
    <property type="entry name" value="Classic Zinc Finger"/>
    <property type="match status" value="8"/>
</dbReference>
<dbReference type="FunFam" id="3.30.160.60:FF:001732">
    <property type="entry name" value="Zgc:162936"/>
    <property type="match status" value="1"/>
</dbReference>
<dbReference type="GO" id="GO:0043565">
    <property type="term" value="F:sequence-specific DNA binding"/>
    <property type="evidence" value="ECO:0007669"/>
    <property type="project" value="UniProtKB-ARBA"/>
</dbReference>
<evidence type="ECO:0000256" key="1">
    <source>
        <dbReference type="ARBA" id="ARBA00004123"/>
    </source>
</evidence>
<evidence type="ECO:0000256" key="4">
    <source>
        <dbReference type="ARBA" id="ARBA00022737"/>
    </source>
</evidence>
<evidence type="ECO:0000256" key="2">
    <source>
        <dbReference type="ARBA" id="ARBA00006991"/>
    </source>
</evidence>
<feature type="domain" description="C2H2-type" evidence="12">
    <location>
        <begin position="358"/>
        <end position="380"/>
    </location>
</feature>
<keyword evidence="14" id="KW-1185">Reference proteome</keyword>
<feature type="domain" description="C2H2-type" evidence="12">
    <location>
        <begin position="476"/>
        <end position="504"/>
    </location>
</feature>
<feature type="domain" description="C2H2-type" evidence="12">
    <location>
        <begin position="269"/>
        <end position="296"/>
    </location>
</feature>
<dbReference type="PANTHER" id="PTHR24393">
    <property type="entry name" value="ZINC FINGER PROTEIN"/>
    <property type="match status" value="1"/>
</dbReference>
<feature type="domain" description="C2H2-type" evidence="12">
    <location>
        <begin position="448"/>
        <end position="475"/>
    </location>
</feature>
<dbReference type="PANTHER" id="PTHR24393:SF34">
    <property type="entry name" value="PR_SET DOMAIN 13"/>
    <property type="match status" value="1"/>
</dbReference>
<keyword evidence="6" id="KW-0862">Zinc</keyword>
<dbReference type="Proteomes" id="UP001566132">
    <property type="component" value="Unassembled WGS sequence"/>
</dbReference>
<evidence type="ECO:0000259" key="12">
    <source>
        <dbReference type="PROSITE" id="PS50157"/>
    </source>
</evidence>
<feature type="domain" description="C2H2-type" evidence="12">
    <location>
        <begin position="329"/>
        <end position="357"/>
    </location>
</feature>
<organism evidence="13 14">
    <name type="scientific">Hypothenemus hampei</name>
    <name type="common">Coffee berry borer</name>
    <dbReference type="NCBI Taxonomy" id="57062"/>
    <lineage>
        <taxon>Eukaryota</taxon>
        <taxon>Metazoa</taxon>
        <taxon>Ecdysozoa</taxon>
        <taxon>Arthropoda</taxon>
        <taxon>Hexapoda</taxon>
        <taxon>Insecta</taxon>
        <taxon>Pterygota</taxon>
        <taxon>Neoptera</taxon>
        <taxon>Endopterygota</taxon>
        <taxon>Coleoptera</taxon>
        <taxon>Polyphaga</taxon>
        <taxon>Cucujiformia</taxon>
        <taxon>Curculionidae</taxon>
        <taxon>Scolytinae</taxon>
        <taxon>Hypothenemus</taxon>
    </lineage>
</organism>
<accession>A0ABD1EZ98</accession>
<evidence type="ECO:0000256" key="8">
    <source>
        <dbReference type="ARBA" id="ARBA00023125"/>
    </source>
</evidence>
<keyword evidence="5 11" id="KW-0863">Zinc-finger</keyword>
<dbReference type="FunFam" id="3.30.160.60:FF:001480">
    <property type="entry name" value="Si:cabz01071911.3"/>
    <property type="match status" value="1"/>
</dbReference>
<keyword evidence="9" id="KW-0804">Transcription</keyword>
<dbReference type="PROSITE" id="PS00028">
    <property type="entry name" value="ZINC_FINGER_C2H2_1"/>
    <property type="match status" value="9"/>
</dbReference>
<dbReference type="FunFam" id="3.30.160.60:FF:000072">
    <property type="entry name" value="zinc finger protein 143 isoform X1"/>
    <property type="match status" value="1"/>
</dbReference>
<dbReference type="InterPro" id="IPR012934">
    <property type="entry name" value="Znf_AD"/>
</dbReference>